<feature type="compositionally biased region" description="Polar residues" evidence="1">
    <location>
        <begin position="42"/>
        <end position="51"/>
    </location>
</feature>
<accession>A0A558F7D9</accession>
<gene>
    <name evidence="3" type="ORF">FPV60_11060</name>
</gene>
<dbReference type="RefSeq" id="WP_144583518.1">
    <property type="nucleotide sequence ID" value="NZ_JAYKMA010000185.1"/>
</dbReference>
<evidence type="ECO:0000256" key="2">
    <source>
        <dbReference type="SAM" id="Phobius"/>
    </source>
</evidence>
<organism evidence="3 4">
    <name type="scientific">Acinetobacter colistiniresistens</name>
    <dbReference type="NCBI Taxonomy" id="280145"/>
    <lineage>
        <taxon>Bacteria</taxon>
        <taxon>Pseudomonadati</taxon>
        <taxon>Pseudomonadota</taxon>
        <taxon>Gammaproteobacteria</taxon>
        <taxon>Moraxellales</taxon>
        <taxon>Moraxellaceae</taxon>
        <taxon>Acinetobacter</taxon>
    </lineage>
</organism>
<keyword evidence="2" id="KW-0812">Transmembrane</keyword>
<feature type="region of interest" description="Disordered" evidence="1">
    <location>
        <begin position="39"/>
        <end position="59"/>
    </location>
</feature>
<protein>
    <submittedName>
        <fullName evidence="3">Uncharacterized protein</fullName>
    </submittedName>
</protein>
<dbReference type="Proteomes" id="UP000316981">
    <property type="component" value="Unassembled WGS sequence"/>
</dbReference>
<sequence>MHHNIKRLILGAGIILLGTSTLLVWVNHQAKDTGVSGRPTYGQYTFNNSSPPRGGPSARADGFVVGTQNSQVILPVMPPSRPMDIHTPETVIRNAAISSCFWPGPKSRPGFYTTDPDDYGIENQLPDTMNTFSTAWFRIPDGAKIILKGQFPHERHWSFTTYSTNGVPRDSLDDIEINPDSGSSNPFRHGIQRDVKQRNYTIKISNGRPSRIPTANTVYTYSSANTAIGMHMRNYVPDRSQDYLGSVALPTMELHFDDGRVLTGNPACAATTAPLRGKQVPLAVNPKVWQALNRLPWIDRSAGAAQYFDHAPMEMFFNRQYLILKTFFSPLALDNFAVQKGGFWSNLSTRYGYKFLSQSHGKVYAIRGKMPTTPKTWSGNNTPMDQDADMRYWSICSVMAPATGMTVDCLFDEAVAPLVDKKGNFTVVVSRAIDRPSNAIDKCGVAWLEWGNGDGIPGGSSNYGAIINRHTTVNPQFKYSWFAVNTPRTEQQAMGAYLPQVINIHNKSKFESLGCPVDVNKIDSFYESPQMTHEQKPRT</sequence>
<name>A0A558F7D9_9GAMM</name>
<comment type="caution">
    <text evidence="3">The sequence shown here is derived from an EMBL/GenBank/DDBJ whole genome shotgun (WGS) entry which is preliminary data.</text>
</comment>
<dbReference type="AlphaFoldDB" id="A0A558F7D9"/>
<reference evidence="3 4" key="1">
    <citation type="submission" date="2019-07" db="EMBL/GenBank/DDBJ databases">
        <title>Draft Genome Sequence of the first blaOXA-58-Harboring Acinetobacter colistiniresistens clinical isolate from Brazil.</title>
        <authorList>
            <person name="Favaro L.S."/>
            <person name="Paula-Petroli S.B."/>
            <person name="Moura C.F."/>
            <person name="Tognim M.C.B."/>
            <person name="Venancio E.J."/>
            <person name="Yamada-Ogatta S.F."/>
            <person name="Carrara-Marroni F.E."/>
        </authorList>
    </citation>
    <scope>NUCLEOTIDE SEQUENCE [LARGE SCALE GENOMIC DNA]</scope>
    <source>
        <strain evidence="3 4">DL</strain>
    </source>
</reference>
<evidence type="ECO:0000313" key="4">
    <source>
        <dbReference type="Proteomes" id="UP000316981"/>
    </source>
</evidence>
<feature type="transmembrane region" description="Helical" evidence="2">
    <location>
        <begin position="7"/>
        <end position="26"/>
    </location>
</feature>
<proteinExistence type="predicted"/>
<dbReference type="EMBL" id="VMTP01000060">
    <property type="protein sequence ID" value="TVT81199.1"/>
    <property type="molecule type" value="Genomic_DNA"/>
</dbReference>
<keyword evidence="2" id="KW-0472">Membrane</keyword>
<evidence type="ECO:0000256" key="1">
    <source>
        <dbReference type="SAM" id="MobiDB-lite"/>
    </source>
</evidence>
<keyword evidence="2" id="KW-1133">Transmembrane helix</keyword>
<evidence type="ECO:0000313" key="3">
    <source>
        <dbReference type="EMBL" id="TVT81199.1"/>
    </source>
</evidence>